<protein>
    <recommendedName>
        <fullName evidence="4">Immunoglobulin domain-containing protein</fullName>
    </recommendedName>
</protein>
<keyword evidence="1" id="KW-0732">Signal</keyword>
<sequence length="226" mass="25146">RLTWFLDFNTSAPSATLSLQPDKSQFFRYDHISVTCEAPANTTGWTLRKNASSNVEMCDGSCILYDLYPEDTGVYWCESEQGECSNTINITVTSGVVILESPARPVAAGDTVILRCSYRERHSKSPTSDFPATFYKDNVFIGTEPAGTKILSAMSKADEGSYMCEHPKKGKSSQSWLAVRGDVMLLCIILLLIPYIYVSIIFIYLHRRCARGKNHPPPLPNISLKS</sequence>
<dbReference type="GO" id="GO:0007166">
    <property type="term" value="P:cell surface receptor signaling pathway"/>
    <property type="evidence" value="ECO:0007669"/>
    <property type="project" value="TreeGrafter"/>
</dbReference>
<keyword evidence="3" id="KW-0472">Membrane</keyword>
<dbReference type="InterPro" id="IPR036179">
    <property type="entry name" value="Ig-like_dom_sf"/>
</dbReference>
<dbReference type="STRING" id="94237.ENSMMOP00000015180"/>
<dbReference type="SUPFAM" id="SSF48726">
    <property type="entry name" value="Immunoglobulin"/>
    <property type="match status" value="2"/>
</dbReference>
<dbReference type="GO" id="GO:0006955">
    <property type="term" value="P:immune response"/>
    <property type="evidence" value="ECO:0007669"/>
    <property type="project" value="TreeGrafter"/>
</dbReference>
<keyword evidence="3" id="KW-1133">Transmembrane helix</keyword>
<reference evidence="5" key="1">
    <citation type="submission" date="2025-08" db="UniProtKB">
        <authorList>
            <consortium name="Ensembl"/>
        </authorList>
    </citation>
    <scope>IDENTIFICATION</scope>
</reference>
<accession>A0A3Q4BA94</accession>
<dbReference type="AlphaFoldDB" id="A0A3Q4BA94"/>
<reference evidence="5" key="2">
    <citation type="submission" date="2025-09" db="UniProtKB">
        <authorList>
            <consortium name="Ensembl"/>
        </authorList>
    </citation>
    <scope>IDENTIFICATION</scope>
</reference>
<evidence type="ECO:0000313" key="6">
    <source>
        <dbReference type="Proteomes" id="UP000261620"/>
    </source>
</evidence>
<dbReference type="GO" id="GO:0009897">
    <property type="term" value="C:external side of plasma membrane"/>
    <property type="evidence" value="ECO:0007669"/>
    <property type="project" value="TreeGrafter"/>
</dbReference>
<keyword evidence="6" id="KW-1185">Reference proteome</keyword>
<dbReference type="SMART" id="SM00409">
    <property type="entry name" value="IG"/>
    <property type="match status" value="2"/>
</dbReference>
<dbReference type="PANTHER" id="PTHR11481:SF64">
    <property type="entry name" value="FC RECEPTOR-LIKE PROTEIN 4"/>
    <property type="match status" value="1"/>
</dbReference>
<dbReference type="OMA" id="GLYKCEH"/>
<dbReference type="Proteomes" id="UP000261620">
    <property type="component" value="Unplaced"/>
</dbReference>
<keyword evidence="3" id="KW-0812">Transmembrane</keyword>
<name>A0A3Q4BA94_MOLML</name>
<evidence type="ECO:0000259" key="4">
    <source>
        <dbReference type="SMART" id="SM00409"/>
    </source>
</evidence>
<dbReference type="InterPro" id="IPR050488">
    <property type="entry name" value="Ig_Fc_receptor"/>
</dbReference>
<feature type="domain" description="Immunoglobulin" evidence="4">
    <location>
        <begin position="21"/>
        <end position="93"/>
    </location>
</feature>
<dbReference type="PANTHER" id="PTHR11481">
    <property type="entry name" value="IMMUNOGLOBULIN FC RECEPTOR"/>
    <property type="match status" value="1"/>
</dbReference>
<dbReference type="Gene3D" id="2.60.40.10">
    <property type="entry name" value="Immunoglobulins"/>
    <property type="match status" value="2"/>
</dbReference>
<organism evidence="5 6">
    <name type="scientific">Mola mola</name>
    <name type="common">Ocean sunfish</name>
    <name type="synonym">Tetraodon mola</name>
    <dbReference type="NCBI Taxonomy" id="94237"/>
    <lineage>
        <taxon>Eukaryota</taxon>
        <taxon>Metazoa</taxon>
        <taxon>Chordata</taxon>
        <taxon>Craniata</taxon>
        <taxon>Vertebrata</taxon>
        <taxon>Euteleostomi</taxon>
        <taxon>Actinopterygii</taxon>
        <taxon>Neopterygii</taxon>
        <taxon>Teleostei</taxon>
        <taxon>Neoteleostei</taxon>
        <taxon>Acanthomorphata</taxon>
        <taxon>Eupercaria</taxon>
        <taxon>Tetraodontiformes</taxon>
        <taxon>Molidae</taxon>
        <taxon>Mola</taxon>
    </lineage>
</organism>
<proteinExistence type="predicted"/>
<dbReference type="InterPro" id="IPR003599">
    <property type="entry name" value="Ig_sub"/>
</dbReference>
<keyword evidence="2" id="KW-1015">Disulfide bond</keyword>
<evidence type="ECO:0000256" key="3">
    <source>
        <dbReference type="SAM" id="Phobius"/>
    </source>
</evidence>
<feature type="domain" description="Immunoglobulin" evidence="4">
    <location>
        <begin position="101"/>
        <end position="180"/>
    </location>
</feature>
<dbReference type="InterPro" id="IPR013783">
    <property type="entry name" value="Ig-like_fold"/>
</dbReference>
<evidence type="ECO:0000313" key="5">
    <source>
        <dbReference type="Ensembl" id="ENSMMOP00000015180.1"/>
    </source>
</evidence>
<feature type="transmembrane region" description="Helical" evidence="3">
    <location>
        <begin position="183"/>
        <end position="205"/>
    </location>
</feature>
<dbReference type="GO" id="GO:0004888">
    <property type="term" value="F:transmembrane signaling receptor activity"/>
    <property type="evidence" value="ECO:0007669"/>
    <property type="project" value="TreeGrafter"/>
</dbReference>
<dbReference type="Ensembl" id="ENSMMOT00000015429.1">
    <property type="protein sequence ID" value="ENSMMOP00000015180.1"/>
    <property type="gene ID" value="ENSMMOG00000011594.1"/>
</dbReference>
<evidence type="ECO:0000256" key="2">
    <source>
        <dbReference type="ARBA" id="ARBA00023157"/>
    </source>
</evidence>
<evidence type="ECO:0000256" key="1">
    <source>
        <dbReference type="ARBA" id="ARBA00022729"/>
    </source>
</evidence>